<dbReference type="STRING" id="1263868.RESH_06189"/>
<comment type="caution">
    <text evidence="1">The sequence shown here is derived from an EMBL/GenBank/DDBJ whole genome shotgun (WGS) entry which is preliminary data.</text>
</comment>
<dbReference type="InterPro" id="IPR021254">
    <property type="entry name" value="DUF2806"/>
</dbReference>
<protein>
    <recommendedName>
        <fullName evidence="3">DUF2806 domain-containing protein</fullName>
    </recommendedName>
</protein>
<evidence type="ECO:0008006" key="3">
    <source>
        <dbReference type="Google" id="ProtNLM"/>
    </source>
</evidence>
<dbReference type="AlphaFoldDB" id="M5S6L8"/>
<dbReference type="Pfam" id="PF10987">
    <property type="entry name" value="DUF2806"/>
    <property type="match status" value="1"/>
</dbReference>
<proteinExistence type="predicted"/>
<name>M5S6L8_9BACT</name>
<organism evidence="1 2">
    <name type="scientific">Rhodopirellula europaea SH398</name>
    <dbReference type="NCBI Taxonomy" id="1263868"/>
    <lineage>
        <taxon>Bacteria</taxon>
        <taxon>Pseudomonadati</taxon>
        <taxon>Planctomycetota</taxon>
        <taxon>Planctomycetia</taxon>
        <taxon>Pirellulales</taxon>
        <taxon>Pirellulaceae</taxon>
        <taxon>Rhodopirellula</taxon>
    </lineage>
</organism>
<dbReference type="OrthoDB" id="9758333at2"/>
<gene>
    <name evidence="1" type="ORF">RESH_06189</name>
</gene>
<evidence type="ECO:0000313" key="1">
    <source>
        <dbReference type="EMBL" id="EMI23287.1"/>
    </source>
</evidence>
<dbReference type="RefSeq" id="WP_008672728.1">
    <property type="nucleotide sequence ID" value="NZ_ANOF01000204.1"/>
</dbReference>
<dbReference type="EMBL" id="ANOF01000204">
    <property type="protein sequence ID" value="EMI23287.1"/>
    <property type="molecule type" value="Genomic_DNA"/>
</dbReference>
<sequence>MEIKDLAGLSEPLTRLIEVISKGVGAVTQPYLIRKVADARAHEIRTIAEALGDVSQEQNLPVVYKDGAIEVWQKPDDQTLILESRTRDERSDLRIEYQERKRQSNVEHITSVAAAELCQEETVPDEKPDDDWVTRFFSNAEDVSSAEMQDLWGRILAGEITRPGSYSLRTLDFVRNLSKSDAELLENLGRFAFSYHGFSFVDIHDKKWLQDNRNIYPVHQFSLSELGVVYPADLQLRTFGDAQVSEVGFEIGDHLLLVKRGEITSEVKTSIWKFTSIGKELLHLVPKPLDDGYLDQFAKAFLQKKGEAYVATITERHSDGRLTYETLRQLDTA</sequence>
<dbReference type="Proteomes" id="UP000011996">
    <property type="component" value="Unassembled WGS sequence"/>
</dbReference>
<accession>M5S6L8</accession>
<dbReference type="PATRIC" id="fig|1263868.3.peg.6716"/>
<reference evidence="1 2" key="1">
    <citation type="journal article" date="2013" name="Mar. Genomics">
        <title>Expression of sulfatases in Rhodopirellula baltica and the diversity of sulfatases in the genus Rhodopirellula.</title>
        <authorList>
            <person name="Wegner C.E."/>
            <person name="Richter-Heitmann T."/>
            <person name="Klindworth A."/>
            <person name="Klockow C."/>
            <person name="Richter M."/>
            <person name="Achstetter T."/>
            <person name="Glockner F.O."/>
            <person name="Harder J."/>
        </authorList>
    </citation>
    <scope>NUCLEOTIDE SEQUENCE [LARGE SCALE GENOMIC DNA]</scope>
    <source>
        <strain evidence="1 2">SH398</strain>
    </source>
</reference>
<evidence type="ECO:0000313" key="2">
    <source>
        <dbReference type="Proteomes" id="UP000011996"/>
    </source>
</evidence>